<dbReference type="Proteomes" id="UP000515158">
    <property type="component" value="Unplaced"/>
</dbReference>
<dbReference type="InParanoid" id="A0A6P8YLB1"/>
<organism evidence="4">
    <name type="scientific">Thrips palmi</name>
    <name type="common">Melon thrips</name>
    <dbReference type="NCBI Taxonomy" id="161013"/>
    <lineage>
        <taxon>Eukaryota</taxon>
        <taxon>Metazoa</taxon>
        <taxon>Ecdysozoa</taxon>
        <taxon>Arthropoda</taxon>
        <taxon>Hexapoda</taxon>
        <taxon>Insecta</taxon>
        <taxon>Pterygota</taxon>
        <taxon>Neoptera</taxon>
        <taxon>Paraneoptera</taxon>
        <taxon>Thysanoptera</taxon>
        <taxon>Terebrantia</taxon>
        <taxon>Thripoidea</taxon>
        <taxon>Thripidae</taxon>
        <taxon>Thrips</taxon>
    </lineage>
</organism>
<keyword evidence="2" id="KW-0472">Membrane</keyword>
<keyword evidence="3" id="KW-1185">Reference proteome</keyword>
<dbReference type="GeneID" id="117643202"/>
<feature type="region of interest" description="Disordered" evidence="1">
    <location>
        <begin position="777"/>
        <end position="816"/>
    </location>
</feature>
<feature type="compositionally biased region" description="Low complexity" evidence="1">
    <location>
        <begin position="625"/>
        <end position="634"/>
    </location>
</feature>
<evidence type="ECO:0000313" key="4">
    <source>
        <dbReference type="RefSeq" id="XP_034237855.1"/>
    </source>
</evidence>
<evidence type="ECO:0000256" key="1">
    <source>
        <dbReference type="SAM" id="MobiDB-lite"/>
    </source>
</evidence>
<keyword evidence="2" id="KW-1133">Transmembrane helix</keyword>
<feature type="compositionally biased region" description="Basic and acidic residues" evidence="1">
    <location>
        <begin position="475"/>
        <end position="493"/>
    </location>
</feature>
<feature type="region of interest" description="Disordered" evidence="1">
    <location>
        <begin position="202"/>
        <end position="233"/>
    </location>
</feature>
<accession>A0A6P8YLB1</accession>
<evidence type="ECO:0000313" key="3">
    <source>
        <dbReference type="Proteomes" id="UP000515158"/>
    </source>
</evidence>
<feature type="region of interest" description="Disordered" evidence="1">
    <location>
        <begin position="293"/>
        <end position="516"/>
    </location>
</feature>
<feature type="region of interest" description="Disordered" evidence="1">
    <location>
        <begin position="623"/>
        <end position="644"/>
    </location>
</feature>
<reference evidence="4" key="1">
    <citation type="submission" date="2025-08" db="UniProtKB">
        <authorList>
            <consortium name="RefSeq"/>
        </authorList>
    </citation>
    <scope>IDENTIFICATION</scope>
    <source>
        <tissue evidence="4">Total insect</tissue>
    </source>
</reference>
<dbReference type="OrthoDB" id="8185211at2759"/>
<feature type="compositionally biased region" description="Low complexity" evidence="1">
    <location>
        <begin position="202"/>
        <end position="222"/>
    </location>
</feature>
<dbReference type="KEGG" id="tpal:117643202"/>
<feature type="compositionally biased region" description="Polar residues" evidence="1">
    <location>
        <begin position="345"/>
        <end position="354"/>
    </location>
</feature>
<feature type="compositionally biased region" description="Low complexity" evidence="1">
    <location>
        <begin position="332"/>
        <end position="341"/>
    </location>
</feature>
<gene>
    <name evidence="4" type="primary">LOC117643202</name>
</gene>
<feature type="compositionally biased region" description="Low complexity" evidence="1">
    <location>
        <begin position="453"/>
        <end position="462"/>
    </location>
</feature>
<feature type="compositionally biased region" description="Polar residues" evidence="1">
    <location>
        <begin position="11"/>
        <end position="21"/>
    </location>
</feature>
<protein>
    <submittedName>
        <fullName evidence="4">Uncharacterized protein LOC117643202</fullName>
    </submittedName>
</protein>
<evidence type="ECO:0000256" key="2">
    <source>
        <dbReference type="SAM" id="Phobius"/>
    </source>
</evidence>
<name>A0A6P8YLB1_THRPL</name>
<dbReference type="AlphaFoldDB" id="A0A6P8YLB1"/>
<keyword evidence="2" id="KW-0812">Transmembrane</keyword>
<feature type="transmembrane region" description="Helical" evidence="2">
    <location>
        <begin position="715"/>
        <end position="737"/>
    </location>
</feature>
<feature type="region of interest" description="Disordered" evidence="1">
    <location>
        <begin position="1"/>
        <end position="39"/>
    </location>
</feature>
<dbReference type="RefSeq" id="XP_034237855.1">
    <property type="nucleotide sequence ID" value="XM_034381964.1"/>
</dbReference>
<feature type="compositionally biased region" description="Low complexity" evidence="1">
    <location>
        <begin position="790"/>
        <end position="801"/>
    </location>
</feature>
<proteinExistence type="predicted"/>
<sequence>MTASPARCSPLQVTSGSSAASTALYRAPSTYREPGRPARNSVIITSQPVRIGQQLDLEASGSAPVGVVAQPPPPPEGPATPATWRRQLFVRTTLGTDGAAAGMPSIHVTSSSTALGVGGTVGGGIGGLSDAGGTPVVNIDCADGKSCSTTIPVRPPAATHSPTFKPYSQEVLDKFLSDYATVTTAGNGSDPAANGKELLLQLQQQQQQQRQQHGDAAAAQAASPDGDGDIEPTNRLANLYLEDNAEGADNSTEDKSKSVQWSLLKSQHHKHPYDDHKGWVTLEPVPWSSSHVSKWQSNVQPGRPWDNSPSPSSWHNDIDQRPAGPGPGHGPGSYAPPHHGPNSGYHHNQNTQNFNGNGNGNNWPSSGGGGPPRPSWGSLDGPSPSQWDQDRPGPSQDYRPERPSRPSTSSWDANRPNKWERPSQPDQWVSSADPDIITDNSPPDFPAHPAQQASRPGGSYSYGPGGPASSGRPWGGDRPHREPGRHPPTHPEEGDGTWVLLSSTKGYSTPPRGRLPHQRALTVSTHRSVRLTVLPPENGTNMTTSHGGLLEVEDTQHTVDESQRLHAASLLKHALDQHHNATLSSYETLVREAARVHEAQLLKQTLEDRRLANATALSPALLHFQQQQQQQQQQADKRADNNTASSIPAAATIAATASRAKAKTSKSRTKIRIEPMPAPLRQHHADDAAGFTGRGEGSGMALKVVRPNTPSRRSMALAAVGAGLLPATMAMLVPIMLGRRRRSAPSVDEDADLYYGKAVQGTLQGTVQGTAFDQPLEVEDSPPRVLDLASLPSSSSSSSWPRPRRRRDLWQRLSRI</sequence>